<evidence type="ECO:0000313" key="10">
    <source>
        <dbReference type="Proteomes" id="UP000656813"/>
    </source>
</evidence>
<dbReference type="InterPro" id="IPR035906">
    <property type="entry name" value="MetI-like_sf"/>
</dbReference>
<dbReference type="InterPro" id="IPR000515">
    <property type="entry name" value="MetI-like"/>
</dbReference>
<evidence type="ECO:0000256" key="7">
    <source>
        <dbReference type="RuleBase" id="RU363032"/>
    </source>
</evidence>
<keyword evidence="3" id="KW-1003">Cell membrane</keyword>
<feature type="transmembrane region" description="Helical" evidence="7">
    <location>
        <begin position="145"/>
        <end position="165"/>
    </location>
</feature>
<organism evidence="9 10">
    <name type="scientific">Pullulanibacillus pueri</name>
    <dbReference type="NCBI Taxonomy" id="1437324"/>
    <lineage>
        <taxon>Bacteria</taxon>
        <taxon>Bacillati</taxon>
        <taxon>Bacillota</taxon>
        <taxon>Bacilli</taxon>
        <taxon>Bacillales</taxon>
        <taxon>Sporolactobacillaceae</taxon>
        <taxon>Pullulanibacillus</taxon>
    </lineage>
</organism>
<evidence type="ECO:0000313" key="9">
    <source>
        <dbReference type="EMBL" id="GGH76192.1"/>
    </source>
</evidence>
<gene>
    <name evidence="9" type="ORF">GCM10007096_06250</name>
</gene>
<comment type="similarity">
    <text evidence="7">Belongs to the binding-protein-dependent transport system permease family.</text>
</comment>
<evidence type="ECO:0000256" key="6">
    <source>
        <dbReference type="ARBA" id="ARBA00023136"/>
    </source>
</evidence>
<evidence type="ECO:0000256" key="5">
    <source>
        <dbReference type="ARBA" id="ARBA00022989"/>
    </source>
</evidence>
<evidence type="ECO:0000256" key="1">
    <source>
        <dbReference type="ARBA" id="ARBA00004651"/>
    </source>
</evidence>
<dbReference type="PROSITE" id="PS50928">
    <property type="entry name" value="ABC_TM1"/>
    <property type="match status" value="1"/>
</dbReference>
<feature type="domain" description="ABC transmembrane type-1" evidence="8">
    <location>
        <begin position="74"/>
        <end position="265"/>
    </location>
</feature>
<sequence>MMGSSRLKLSRFSYHLLLIVVSLIMLYPVFWWLGASLKKNSEMRLPTLWPQTPMWENFTKGWSFSAQYTFGHFFTNTLMMEFWSVIGSVLTSAIVAYGFARLNFRFRGIWFSILIMTMMLPGQVTIIPQYILYHTFGLVNSYIPLILPHFFGGAPFFVFLLVQFIRGIPRELDEAAKIDGASVYSIFARIIFPLLKPSLVTVAIFTFIWSWDNFFGQLLYLSSIDKYTVGLALRMFVDQFDIQWGQLLAMSLISILPSALLFFLAQKHLVEGIQTTGLKG</sequence>
<evidence type="ECO:0000256" key="3">
    <source>
        <dbReference type="ARBA" id="ARBA00022475"/>
    </source>
</evidence>
<dbReference type="PANTHER" id="PTHR43744">
    <property type="entry name" value="ABC TRANSPORTER PERMEASE PROTEIN MG189-RELATED-RELATED"/>
    <property type="match status" value="1"/>
</dbReference>
<evidence type="ECO:0000256" key="4">
    <source>
        <dbReference type="ARBA" id="ARBA00022692"/>
    </source>
</evidence>
<name>A0A8J2ZTS8_9BACL</name>
<keyword evidence="5 7" id="KW-1133">Transmembrane helix</keyword>
<feature type="transmembrane region" description="Helical" evidence="7">
    <location>
        <begin position="244"/>
        <end position="265"/>
    </location>
</feature>
<comment type="caution">
    <text evidence="9">The sequence shown here is derived from an EMBL/GenBank/DDBJ whole genome shotgun (WGS) entry which is preliminary data.</text>
</comment>
<evidence type="ECO:0000256" key="2">
    <source>
        <dbReference type="ARBA" id="ARBA00022448"/>
    </source>
</evidence>
<feature type="transmembrane region" description="Helical" evidence="7">
    <location>
        <begin position="186"/>
        <end position="211"/>
    </location>
</feature>
<reference evidence="9" key="2">
    <citation type="submission" date="2020-09" db="EMBL/GenBank/DDBJ databases">
        <authorList>
            <person name="Sun Q."/>
            <person name="Zhou Y."/>
        </authorList>
    </citation>
    <scope>NUCLEOTIDE SEQUENCE</scope>
    <source>
        <strain evidence="9">CGMCC 1.12777</strain>
    </source>
</reference>
<reference evidence="9" key="1">
    <citation type="journal article" date="2014" name="Int. J. Syst. Evol. Microbiol.">
        <title>Complete genome sequence of Corynebacterium casei LMG S-19264T (=DSM 44701T), isolated from a smear-ripened cheese.</title>
        <authorList>
            <consortium name="US DOE Joint Genome Institute (JGI-PGF)"/>
            <person name="Walter F."/>
            <person name="Albersmeier A."/>
            <person name="Kalinowski J."/>
            <person name="Ruckert C."/>
        </authorList>
    </citation>
    <scope>NUCLEOTIDE SEQUENCE</scope>
    <source>
        <strain evidence="9">CGMCC 1.12777</strain>
    </source>
</reference>
<dbReference type="Pfam" id="PF00528">
    <property type="entry name" value="BPD_transp_1"/>
    <property type="match status" value="1"/>
</dbReference>
<dbReference type="AlphaFoldDB" id="A0A8J2ZTS8"/>
<dbReference type="EMBL" id="BMFV01000003">
    <property type="protein sequence ID" value="GGH76192.1"/>
    <property type="molecule type" value="Genomic_DNA"/>
</dbReference>
<keyword evidence="10" id="KW-1185">Reference proteome</keyword>
<proteinExistence type="inferred from homology"/>
<dbReference type="Proteomes" id="UP000656813">
    <property type="component" value="Unassembled WGS sequence"/>
</dbReference>
<keyword evidence="2 7" id="KW-0813">Transport</keyword>
<dbReference type="GO" id="GO:0005886">
    <property type="term" value="C:plasma membrane"/>
    <property type="evidence" value="ECO:0007669"/>
    <property type="project" value="UniProtKB-SubCell"/>
</dbReference>
<accession>A0A8J2ZTS8</accession>
<keyword evidence="4 7" id="KW-0812">Transmembrane</keyword>
<dbReference type="GO" id="GO:0055085">
    <property type="term" value="P:transmembrane transport"/>
    <property type="evidence" value="ECO:0007669"/>
    <property type="project" value="InterPro"/>
</dbReference>
<feature type="transmembrane region" description="Helical" evidence="7">
    <location>
        <begin position="109"/>
        <end position="133"/>
    </location>
</feature>
<protein>
    <submittedName>
        <fullName evidence="9">Sugar ABC transporter permease</fullName>
    </submittedName>
</protein>
<dbReference type="CDD" id="cd06261">
    <property type="entry name" value="TM_PBP2"/>
    <property type="match status" value="1"/>
</dbReference>
<comment type="subcellular location">
    <subcellularLocation>
        <location evidence="1 7">Cell membrane</location>
        <topology evidence="1 7">Multi-pass membrane protein</topology>
    </subcellularLocation>
</comment>
<feature type="transmembrane region" description="Helical" evidence="7">
    <location>
        <begin position="12"/>
        <end position="33"/>
    </location>
</feature>
<dbReference type="PANTHER" id="PTHR43744:SF6">
    <property type="entry name" value="ABC TRANSPORTER PERMEASE PROTEIN YESQ-RELATED"/>
    <property type="match status" value="1"/>
</dbReference>
<keyword evidence="6 7" id="KW-0472">Membrane</keyword>
<feature type="transmembrane region" description="Helical" evidence="7">
    <location>
        <begin position="82"/>
        <end position="100"/>
    </location>
</feature>
<evidence type="ECO:0000259" key="8">
    <source>
        <dbReference type="PROSITE" id="PS50928"/>
    </source>
</evidence>
<dbReference type="SUPFAM" id="SSF161098">
    <property type="entry name" value="MetI-like"/>
    <property type="match status" value="1"/>
</dbReference>
<dbReference type="Gene3D" id="1.10.3720.10">
    <property type="entry name" value="MetI-like"/>
    <property type="match status" value="1"/>
</dbReference>